<evidence type="ECO:0000256" key="12">
    <source>
        <dbReference type="ARBA" id="ARBA00023211"/>
    </source>
</evidence>
<evidence type="ECO:0000313" key="17">
    <source>
        <dbReference type="Proteomes" id="UP000240322"/>
    </source>
</evidence>
<dbReference type="GO" id="GO:0046872">
    <property type="term" value="F:metal ion binding"/>
    <property type="evidence" value="ECO:0007669"/>
    <property type="project" value="UniProtKB-KW"/>
</dbReference>
<feature type="region of interest" description="Disordered" evidence="14">
    <location>
        <begin position="1"/>
        <end position="20"/>
    </location>
</feature>
<dbReference type="GO" id="GO:0004527">
    <property type="term" value="F:exonuclease activity"/>
    <property type="evidence" value="ECO:0007669"/>
    <property type="project" value="UniProtKB-KW"/>
</dbReference>
<name>A0A2R6ATS0_9ARCH</name>
<feature type="domain" description="DUF83" evidence="15">
    <location>
        <begin position="28"/>
        <end position="153"/>
    </location>
</feature>
<dbReference type="InterPro" id="IPR013343">
    <property type="entry name" value="CRISPR-assoc_prot_Cas4"/>
</dbReference>
<proteinExistence type="inferred from homology"/>
<comment type="function">
    <text evidence="13">CRISPR (clustered regularly interspaced short palindromic repeat) is an adaptive immune system that provides protection against mobile genetic elements (viruses, transposable elements and conjugative plasmids). CRISPR clusters contain sequences complementary to antecedent mobile elements and target invading nucleic acids. CRISPR clusters are transcribed and processed into CRISPR RNA (crRNA).</text>
</comment>
<keyword evidence="12 13" id="KW-0464">Manganese</keyword>
<keyword evidence="8 13" id="KW-0269">Exonuclease</keyword>
<dbReference type="EC" id="3.1.12.1" evidence="3 13"/>
<dbReference type="EMBL" id="NEXE01000088">
    <property type="protein sequence ID" value="PSN89776.1"/>
    <property type="molecule type" value="Genomic_DNA"/>
</dbReference>
<comment type="similarity">
    <text evidence="2 13">Belongs to the CRISPR-associated exonuclease Cas4 family.</text>
</comment>
<evidence type="ECO:0000256" key="14">
    <source>
        <dbReference type="SAM" id="MobiDB-lite"/>
    </source>
</evidence>
<protein>
    <recommendedName>
        <fullName evidence="4 13">CRISPR-associated exonuclease Cas4</fullName>
        <ecNumber evidence="3 13">3.1.12.1</ecNumber>
    </recommendedName>
</protein>
<keyword evidence="10 13" id="KW-0411">Iron-sulfur</keyword>
<dbReference type="Gene3D" id="3.90.320.10">
    <property type="match status" value="1"/>
</dbReference>
<keyword evidence="5 13" id="KW-0540">Nuclease</keyword>
<organism evidence="16 17">
    <name type="scientific">Candidatus Marsarchaeota G2 archaeon OSP_D</name>
    <dbReference type="NCBI Taxonomy" id="1978157"/>
    <lineage>
        <taxon>Archaea</taxon>
        <taxon>Candidatus Marsarchaeota</taxon>
        <taxon>Candidatus Marsarchaeota group 2</taxon>
    </lineage>
</organism>
<feature type="domain" description="DUF83" evidence="15">
    <location>
        <begin position="159"/>
        <end position="223"/>
    </location>
</feature>
<keyword evidence="11 13" id="KW-0051">Antiviral defense</keyword>
<accession>A0A2R6ATS0</accession>
<dbReference type="AlphaFoldDB" id="A0A2R6ATS0"/>
<evidence type="ECO:0000256" key="2">
    <source>
        <dbReference type="ARBA" id="ARBA00009189"/>
    </source>
</evidence>
<dbReference type="InterPro" id="IPR022765">
    <property type="entry name" value="Dna2/Cas4_DUF83"/>
</dbReference>
<evidence type="ECO:0000259" key="15">
    <source>
        <dbReference type="Pfam" id="PF01930"/>
    </source>
</evidence>
<evidence type="ECO:0000256" key="7">
    <source>
        <dbReference type="ARBA" id="ARBA00022801"/>
    </source>
</evidence>
<dbReference type="InterPro" id="IPR011604">
    <property type="entry name" value="PDDEXK-like_dom_sf"/>
</dbReference>
<comment type="caution">
    <text evidence="16">The sequence shown here is derived from an EMBL/GenBank/DDBJ whole genome shotgun (WGS) entry which is preliminary data.</text>
</comment>
<dbReference type="InterPro" id="IPR051827">
    <property type="entry name" value="Cas4_exonuclease"/>
</dbReference>
<dbReference type="Pfam" id="PF01930">
    <property type="entry name" value="Cas_Cas4"/>
    <property type="match status" value="2"/>
</dbReference>
<evidence type="ECO:0000256" key="3">
    <source>
        <dbReference type="ARBA" id="ARBA00012768"/>
    </source>
</evidence>
<evidence type="ECO:0000256" key="13">
    <source>
        <dbReference type="RuleBase" id="RU365022"/>
    </source>
</evidence>
<evidence type="ECO:0000313" key="16">
    <source>
        <dbReference type="EMBL" id="PSN89776.1"/>
    </source>
</evidence>
<reference evidence="16 17" key="1">
    <citation type="submission" date="2017-04" db="EMBL/GenBank/DDBJ databases">
        <title>Novel microbial lineages endemic to geothermal iron-oxide mats fill important gaps in the evolutionary history of Archaea.</title>
        <authorList>
            <person name="Jay Z.J."/>
            <person name="Beam J.P."/>
            <person name="Dlakic M."/>
            <person name="Rusch D.B."/>
            <person name="Kozubal M.A."/>
            <person name="Inskeep W.P."/>
        </authorList>
    </citation>
    <scope>NUCLEOTIDE SEQUENCE [LARGE SCALE GENOMIC DNA]</scope>
    <source>
        <strain evidence="16">OSP_D</strain>
    </source>
</reference>
<keyword evidence="6 13" id="KW-0479">Metal-binding</keyword>
<dbReference type="GO" id="GO:0051607">
    <property type="term" value="P:defense response to virus"/>
    <property type="evidence" value="ECO:0007669"/>
    <property type="project" value="UniProtKB-KW"/>
</dbReference>
<evidence type="ECO:0000256" key="8">
    <source>
        <dbReference type="ARBA" id="ARBA00022839"/>
    </source>
</evidence>
<gene>
    <name evidence="16" type="ORF">B9Q03_08200</name>
</gene>
<sequence>MASHQGLKIRSTRGSNKVSREHEDLLSVTAVRQYFYCRREPYYIYVLHTQEPPTETMQSGKEVHSQDPFQAFLRKLNPKYMFRSPPLRSERLGVAGAPDYVFVTKFDEIVPAEVKRSTHTQGKKGLQFVAQLVAYALILEENYVLSGGELVQAQGTTKTVVKRGVIYSAIQKKVDELQITEDLKRTVRRGIEDLKRIITSGEFPSVRQPWSKCANCWYRRYCYP</sequence>
<evidence type="ECO:0000256" key="11">
    <source>
        <dbReference type="ARBA" id="ARBA00023118"/>
    </source>
</evidence>
<comment type="cofactor">
    <cofactor evidence="1">
        <name>[4Fe-4S] cluster</name>
        <dbReference type="ChEBI" id="CHEBI:49883"/>
    </cofactor>
</comment>
<dbReference type="Proteomes" id="UP000240322">
    <property type="component" value="Unassembled WGS sequence"/>
</dbReference>
<dbReference type="PANTHER" id="PTHR36531">
    <property type="entry name" value="CRISPR-ASSOCIATED EXONUCLEASE CAS4"/>
    <property type="match status" value="1"/>
</dbReference>
<dbReference type="GO" id="GO:0051536">
    <property type="term" value="F:iron-sulfur cluster binding"/>
    <property type="evidence" value="ECO:0007669"/>
    <property type="project" value="UniProtKB-KW"/>
</dbReference>
<evidence type="ECO:0000256" key="10">
    <source>
        <dbReference type="ARBA" id="ARBA00023014"/>
    </source>
</evidence>
<comment type="cofactor">
    <cofactor evidence="13">
        <name>Mg(2+)</name>
        <dbReference type="ChEBI" id="CHEBI:18420"/>
    </cofactor>
    <cofactor evidence="13">
        <name>Mn(2+)</name>
        <dbReference type="ChEBI" id="CHEBI:29035"/>
    </cofactor>
    <text evidence="13">Mg(2+) or Mn(2+) required for ssDNA cleavage activity.</text>
</comment>
<evidence type="ECO:0000256" key="5">
    <source>
        <dbReference type="ARBA" id="ARBA00022722"/>
    </source>
</evidence>
<keyword evidence="7 13" id="KW-0378">Hydrolase</keyword>
<evidence type="ECO:0000256" key="1">
    <source>
        <dbReference type="ARBA" id="ARBA00001966"/>
    </source>
</evidence>
<evidence type="ECO:0000256" key="4">
    <source>
        <dbReference type="ARBA" id="ARBA00020049"/>
    </source>
</evidence>
<evidence type="ECO:0000256" key="9">
    <source>
        <dbReference type="ARBA" id="ARBA00023004"/>
    </source>
</evidence>
<dbReference type="NCBIfam" id="TIGR00372">
    <property type="entry name" value="cas4"/>
    <property type="match status" value="1"/>
</dbReference>
<dbReference type="PANTHER" id="PTHR36531:SF6">
    <property type="entry name" value="DNA REPLICATION ATP-DEPENDENT HELICASE_NUCLEASE DNA2"/>
    <property type="match status" value="1"/>
</dbReference>
<comment type="cofactor">
    <cofactor evidence="13">
        <name>iron-sulfur cluster</name>
        <dbReference type="ChEBI" id="CHEBI:30408"/>
    </cofactor>
</comment>
<evidence type="ECO:0000256" key="6">
    <source>
        <dbReference type="ARBA" id="ARBA00022723"/>
    </source>
</evidence>
<keyword evidence="9 13" id="KW-0408">Iron</keyword>